<dbReference type="EMBL" id="FNAQ01000001">
    <property type="protein sequence ID" value="SDD71727.1"/>
    <property type="molecule type" value="Genomic_DNA"/>
</dbReference>
<evidence type="ECO:0000313" key="4">
    <source>
        <dbReference type="Proteomes" id="UP000243205"/>
    </source>
</evidence>
<evidence type="ECO:0000256" key="2">
    <source>
        <dbReference type="SAM" id="Phobius"/>
    </source>
</evidence>
<sequence length="493" mass="52936">MKKRPLASGDQGSEQITAAGAASLSRRSAGRRCAQAHKQEKRTRSFQPNPSRGGGGKPRIPQGWPGCRKPDEQTNPGLTGRTPQAGREGGQSADNGNERGRKMKHSRLRRLLNQLLPALRRPRLAAQQGFTLLEILVVLTIMGFLIAMVAPRLSGITSGAGGTVCDSNKGRGRDYVAGFYEKYNRYPNKLTNLVMDDAAVAMGTAGKFQIVPVDDQDPETKAEVIKYEQASAFRHLVHHLNAAEAKELIGLGITHLVNLNDYTGLADNGSGGYQAATGRDASGPGRLGNWRPVNAIATPAPLREVVKVQEGLGVAMSGCGAVDPAANTFFFTQGERNWGMEDTFGRIVLTIGPDSELVEKGMITKAGTAPGGQRNSDLYTFDEYAVILPRLEATSARLTDSAATFAACWGSGTTNANTLKNVTKFIWPKGQGPAEGSAGWTASGYTIATNLMNLAVRQQVDLTAAQEPWQFMKQRDQGGDQYGYNLNGNPYLQ</sequence>
<dbReference type="Gene3D" id="3.30.700.10">
    <property type="entry name" value="Glycoprotein, Type 4 Pilin"/>
    <property type="match status" value="1"/>
</dbReference>
<name>A0A1G6X2S1_9BACT</name>
<keyword evidence="2" id="KW-0812">Transmembrane</keyword>
<dbReference type="PROSITE" id="PS00409">
    <property type="entry name" value="PROKAR_NTER_METHYL"/>
    <property type="match status" value="1"/>
</dbReference>
<evidence type="ECO:0000313" key="3">
    <source>
        <dbReference type="EMBL" id="SDD71727.1"/>
    </source>
</evidence>
<proteinExistence type="predicted"/>
<keyword evidence="2" id="KW-0472">Membrane</keyword>
<feature type="compositionally biased region" description="Low complexity" evidence="1">
    <location>
        <begin position="18"/>
        <end position="33"/>
    </location>
</feature>
<protein>
    <submittedName>
        <fullName evidence="3">Prepilin-type N-terminal cleavage/methylation domain-containing protein</fullName>
    </submittedName>
</protein>
<dbReference type="NCBIfam" id="TIGR02532">
    <property type="entry name" value="IV_pilin_GFxxxE"/>
    <property type="match status" value="1"/>
</dbReference>
<reference evidence="4" key="1">
    <citation type="submission" date="2016-10" db="EMBL/GenBank/DDBJ databases">
        <authorList>
            <person name="Varghese N."/>
            <person name="Submissions S."/>
        </authorList>
    </citation>
    <scope>NUCLEOTIDE SEQUENCE [LARGE SCALE GENOMIC DNA]</scope>
    <source>
        <strain evidence="4">DSM 8987</strain>
    </source>
</reference>
<organism evidence="3 4">
    <name type="scientific">Desulfuromonas thiophila</name>
    <dbReference type="NCBI Taxonomy" id="57664"/>
    <lineage>
        <taxon>Bacteria</taxon>
        <taxon>Pseudomonadati</taxon>
        <taxon>Thermodesulfobacteriota</taxon>
        <taxon>Desulfuromonadia</taxon>
        <taxon>Desulfuromonadales</taxon>
        <taxon>Desulfuromonadaceae</taxon>
        <taxon>Desulfuromonas</taxon>
    </lineage>
</organism>
<dbReference type="SUPFAM" id="SSF54523">
    <property type="entry name" value="Pili subunits"/>
    <property type="match status" value="1"/>
</dbReference>
<evidence type="ECO:0000256" key="1">
    <source>
        <dbReference type="SAM" id="MobiDB-lite"/>
    </source>
</evidence>
<dbReference type="AlphaFoldDB" id="A0A1G6X2S1"/>
<dbReference type="InterPro" id="IPR012902">
    <property type="entry name" value="N_methyl_site"/>
</dbReference>
<keyword evidence="2" id="KW-1133">Transmembrane helix</keyword>
<accession>A0A1G6X2S1</accession>
<feature type="transmembrane region" description="Helical" evidence="2">
    <location>
        <begin position="130"/>
        <end position="150"/>
    </location>
</feature>
<dbReference type="Pfam" id="PF07963">
    <property type="entry name" value="N_methyl"/>
    <property type="match status" value="1"/>
</dbReference>
<dbReference type="Proteomes" id="UP000243205">
    <property type="component" value="Unassembled WGS sequence"/>
</dbReference>
<feature type="region of interest" description="Disordered" evidence="1">
    <location>
        <begin position="1"/>
        <end position="106"/>
    </location>
</feature>
<dbReference type="STRING" id="57664.SAMN05661003_101100"/>
<gene>
    <name evidence="3" type="ORF">SAMN05661003_101100</name>
</gene>
<dbReference type="InterPro" id="IPR045584">
    <property type="entry name" value="Pilin-like"/>
</dbReference>
<keyword evidence="4" id="KW-1185">Reference proteome</keyword>